<evidence type="ECO:0000256" key="4">
    <source>
        <dbReference type="ARBA" id="ARBA00022989"/>
    </source>
</evidence>
<dbReference type="Pfam" id="PF01943">
    <property type="entry name" value="Polysacc_synt"/>
    <property type="match status" value="1"/>
</dbReference>
<comment type="subcellular location">
    <subcellularLocation>
        <location evidence="1">Cell membrane</location>
        <topology evidence="1">Multi-pass membrane protein</topology>
    </subcellularLocation>
</comment>
<keyword evidence="2" id="KW-1003">Cell membrane</keyword>
<sequence>MINKDNLVYYLGTALSQVITLLTTLYILYHFSPDSFGYFSLVLSVTSIIGSLSTLKFELSVAISKDSKSAIEKLSLTIFVSLLTNIIMSVLYFAFEPNIDLFILIAMSITIAMNGSIQQFILFEENHLLNGILPVLTALLNLIFLLLIKGDHALIFAYTISSWLVTLFYIFWMLKKGKEYFVFSLPSLKKIFHENRSFVKYIFPSSIATILIMYFHPILLSYLYNSANVGLFSFALRILLLPSIIIGTVTGALLRNSLSKLYFSGDYTAIKKEVNKILLWLLISCLICFPILEFFVFQLKNFVDISRWSGIENISVLIIFYAVSQFFFIPLSNIPLVFDKKKLLLKLNVIQLFLTLMIYLGAYLLKWQFETFLVVLSVVMMIFSAISCYCFIKIVKVKNVQTV</sequence>
<accession>A0ABT2J0L6</accession>
<dbReference type="EMBL" id="JAOAMU010000009">
    <property type="protein sequence ID" value="MCT2564660.1"/>
    <property type="molecule type" value="Genomic_DNA"/>
</dbReference>
<evidence type="ECO:0000313" key="7">
    <source>
        <dbReference type="EMBL" id="MCT2564660.1"/>
    </source>
</evidence>
<proteinExistence type="predicted"/>
<evidence type="ECO:0000256" key="1">
    <source>
        <dbReference type="ARBA" id="ARBA00004651"/>
    </source>
</evidence>
<keyword evidence="4 6" id="KW-1133">Transmembrane helix</keyword>
<comment type="caution">
    <text evidence="7">The sequence shown here is derived from an EMBL/GenBank/DDBJ whole genome shotgun (WGS) entry which is preliminary data.</text>
</comment>
<keyword evidence="8" id="KW-1185">Reference proteome</keyword>
<dbReference type="PANTHER" id="PTHR30250:SF11">
    <property type="entry name" value="O-ANTIGEN TRANSPORTER-RELATED"/>
    <property type="match status" value="1"/>
</dbReference>
<dbReference type="Proteomes" id="UP001525566">
    <property type="component" value="Unassembled WGS sequence"/>
</dbReference>
<keyword evidence="5 6" id="KW-0472">Membrane</keyword>
<dbReference type="InterPro" id="IPR050833">
    <property type="entry name" value="Poly_Biosynth_Transport"/>
</dbReference>
<feature type="transmembrane region" description="Helical" evidence="6">
    <location>
        <begin position="231"/>
        <end position="254"/>
    </location>
</feature>
<feature type="transmembrane region" description="Helical" evidence="6">
    <location>
        <begin position="198"/>
        <end position="219"/>
    </location>
</feature>
<organism evidence="7 8">
    <name type="scientific">Chryseobacterium herbae</name>
    <dbReference type="NCBI Taxonomy" id="2976476"/>
    <lineage>
        <taxon>Bacteria</taxon>
        <taxon>Pseudomonadati</taxon>
        <taxon>Bacteroidota</taxon>
        <taxon>Flavobacteriia</taxon>
        <taxon>Flavobacteriales</taxon>
        <taxon>Weeksellaceae</taxon>
        <taxon>Chryseobacterium group</taxon>
        <taxon>Chryseobacterium</taxon>
    </lineage>
</organism>
<dbReference type="PANTHER" id="PTHR30250">
    <property type="entry name" value="PST FAMILY PREDICTED COLANIC ACID TRANSPORTER"/>
    <property type="match status" value="1"/>
</dbReference>
<dbReference type="RefSeq" id="WP_259841688.1">
    <property type="nucleotide sequence ID" value="NZ_JAOAMU010000009.1"/>
</dbReference>
<gene>
    <name evidence="7" type="ORF">N0B48_22405</name>
</gene>
<dbReference type="InterPro" id="IPR002797">
    <property type="entry name" value="Polysacc_synth"/>
</dbReference>
<feature type="transmembrane region" description="Helical" evidence="6">
    <location>
        <begin position="101"/>
        <end position="121"/>
    </location>
</feature>
<keyword evidence="3 6" id="KW-0812">Transmembrane</keyword>
<evidence type="ECO:0000256" key="2">
    <source>
        <dbReference type="ARBA" id="ARBA00022475"/>
    </source>
</evidence>
<feature type="transmembrane region" description="Helical" evidence="6">
    <location>
        <begin position="343"/>
        <end position="365"/>
    </location>
</feature>
<evidence type="ECO:0000256" key="5">
    <source>
        <dbReference type="ARBA" id="ARBA00023136"/>
    </source>
</evidence>
<feature type="transmembrane region" description="Helical" evidence="6">
    <location>
        <begin position="311"/>
        <end position="331"/>
    </location>
</feature>
<reference evidence="7 8" key="1">
    <citation type="submission" date="2022-09" db="EMBL/GenBank/DDBJ databases">
        <title>Chryseobacterium oleae sp.nov., isolated from the inter-root soil of Pyrola calliantha H. Andr. in Tibet.</title>
        <authorList>
            <person name="Li Z."/>
        </authorList>
    </citation>
    <scope>NUCLEOTIDE SEQUENCE [LARGE SCALE GENOMIC DNA]</scope>
    <source>
        <strain evidence="8">pc1-10</strain>
    </source>
</reference>
<evidence type="ECO:0000256" key="6">
    <source>
        <dbReference type="SAM" id="Phobius"/>
    </source>
</evidence>
<feature type="transmembrane region" description="Helical" evidence="6">
    <location>
        <begin position="371"/>
        <end position="392"/>
    </location>
</feature>
<feature type="transmembrane region" description="Helical" evidence="6">
    <location>
        <begin position="7"/>
        <end position="29"/>
    </location>
</feature>
<name>A0ABT2J0L6_9FLAO</name>
<feature type="transmembrane region" description="Helical" evidence="6">
    <location>
        <begin position="76"/>
        <end position="95"/>
    </location>
</feature>
<evidence type="ECO:0000256" key="3">
    <source>
        <dbReference type="ARBA" id="ARBA00022692"/>
    </source>
</evidence>
<feature type="transmembrane region" description="Helical" evidence="6">
    <location>
        <begin position="277"/>
        <end position="299"/>
    </location>
</feature>
<protein>
    <submittedName>
        <fullName evidence="7">Oligosaccharide flippase family protein</fullName>
    </submittedName>
</protein>
<feature type="transmembrane region" description="Helical" evidence="6">
    <location>
        <begin position="128"/>
        <end position="148"/>
    </location>
</feature>
<feature type="transmembrane region" description="Helical" evidence="6">
    <location>
        <begin position="154"/>
        <end position="174"/>
    </location>
</feature>
<evidence type="ECO:0000313" key="8">
    <source>
        <dbReference type="Proteomes" id="UP001525566"/>
    </source>
</evidence>
<feature type="transmembrane region" description="Helical" evidence="6">
    <location>
        <begin position="35"/>
        <end position="55"/>
    </location>
</feature>